<comment type="caution">
    <text evidence="3">The sequence shown here is derived from an EMBL/GenBank/DDBJ whole genome shotgun (WGS) entry which is preliminary data.</text>
</comment>
<dbReference type="InterPro" id="IPR027783">
    <property type="entry name" value="Bacterial_PH-related"/>
</dbReference>
<evidence type="ECO:0000313" key="4">
    <source>
        <dbReference type="Proteomes" id="UP000249396"/>
    </source>
</evidence>
<name>A0A2W4QH38_9GAMM</name>
<evidence type="ECO:0000259" key="2">
    <source>
        <dbReference type="Pfam" id="PF10882"/>
    </source>
</evidence>
<proteinExistence type="predicted"/>
<keyword evidence="1" id="KW-1133">Transmembrane helix</keyword>
<keyword evidence="1" id="KW-0472">Membrane</keyword>
<organism evidence="3 4">
    <name type="scientific">Candidatus Methylumidiphilus alinenensis</name>
    <dbReference type="NCBI Taxonomy" id="2202197"/>
    <lineage>
        <taxon>Bacteria</taxon>
        <taxon>Pseudomonadati</taxon>
        <taxon>Pseudomonadota</taxon>
        <taxon>Gammaproteobacteria</taxon>
        <taxon>Methylococcales</taxon>
        <taxon>Candidatus Methylumidiphilus</taxon>
    </lineage>
</organism>
<dbReference type="EMBL" id="QJPH01000518">
    <property type="protein sequence ID" value="PZN71555.1"/>
    <property type="molecule type" value="Genomic_DNA"/>
</dbReference>
<keyword evidence="1" id="KW-0812">Transmembrane</keyword>
<feature type="transmembrane region" description="Helical" evidence="1">
    <location>
        <begin position="12"/>
        <end position="35"/>
    </location>
</feature>
<feature type="transmembrane region" description="Helical" evidence="1">
    <location>
        <begin position="47"/>
        <end position="72"/>
    </location>
</feature>
<protein>
    <recommendedName>
        <fullName evidence="2">Bacterial Pleckstrin homology domain-containing protein</fullName>
    </recommendedName>
</protein>
<accession>A0A2W4QH38</accession>
<gene>
    <name evidence="3" type="ORF">DM484_26090</name>
</gene>
<evidence type="ECO:0000313" key="3">
    <source>
        <dbReference type="EMBL" id="PZN71555.1"/>
    </source>
</evidence>
<evidence type="ECO:0000256" key="1">
    <source>
        <dbReference type="SAM" id="Phobius"/>
    </source>
</evidence>
<feature type="domain" description="Bacterial Pleckstrin homology" evidence="2">
    <location>
        <begin position="69"/>
        <end position="165"/>
    </location>
</feature>
<reference evidence="3 4" key="1">
    <citation type="journal article" date="2018" name="Aquat. Microb. Ecol.">
        <title>Gammaproteobacterial methanotrophs dominate.</title>
        <authorList>
            <person name="Rissanen A.J."/>
            <person name="Saarenheimo J."/>
            <person name="Tiirola M."/>
            <person name="Peura S."/>
            <person name="Aalto S.L."/>
            <person name="Karvinen A."/>
            <person name="Nykanen H."/>
        </authorList>
    </citation>
    <scope>NUCLEOTIDE SEQUENCE [LARGE SCALE GENOMIC DNA]</scope>
    <source>
        <strain evidence="3">AMbin10</strain>
    </source>
</reference>
<dbReference type="Proteomes" id="UP000249396">
    <property type="component" value="Unassembled WGS sequence"/>
</dbReference>
<dbReference type="AlphaFoldDB" id="A0A2W4QH38"/>
<dbReference type="Pfam" id="PF10882">
    <property type="entry name" value="bPH_5"/>
    <property type="match status" value="1"/>
</dbReference>
<sequence length="178" mass="19408">MQNFQAAPWSTGLKVVSVLGLAVLAGLGFAIHHAIPYGTQVPYAESFGIALVAVPLLIFVFAILFVVTGYRLNAKCLYVQRLLWSTRVDLAGLQHAWHDPSAMRRSIRLIGNGGLFSITGVFTNATLGRYRAFVTDPKQAVVLEYPARVVVISPAHPSTFLRRLKLAHPGITVEEGAR</sequence>